<evidence type="ECO:0000313" key="2">
    <source>
        <dbReference type="EMBL" id="SEH10322.1"/>
    </source>
</evidence>
<dbReference type="STRING" id="29539.SAMN02745716_0171"/>
<gene>
    <name evidence="2" type="ORF">SAMN02745716_0171</name>
</gene>
<name>A0A1H6FIT9_THEAL</name>
<evidence type="ECO:0000256" key="1">
    <source>
        <dbReference type="SAM" id="Phobius"/>
    </source>
</evidence>
<accession>A0A1H6FIT9</accession>
<proteinExistence type="predicted"/>
<feature type="transmembrane region" description="Helical" evidence="1">
    <location>
        <begin position="12"/>
        <end position="32"/>
    </location>
</feature>
<sequence>MTEPSPVNPAGAGLTLVATMLLCAGLGAAAGALVGVPVLLGLVGLFAGGVVGFVVVRARFKDL</sequence>
<dbReference type="RefSeq" id="WP_093115362.1">
    <property type="nucleotide sequence ID" value="NZ_FNWJ01000001.1"/>
</dbReference>
<keyword evidence="3" id="KW-1185">Reference proteome</keyword>
<dbReference type="AlphaFoldDB" id="A0A1H6FIT9"/>
<feature type="transmembrane region" description="Helical" evidence="1">
    <location>
        <begin position="38"/>
        <end position="56"/>
    </location>
</feature>
<organism evidence="2 3">
    <name type="scientific">Thermoleophilum album</name>
    <dbReference type="NCBI Taxonomy" id="29539"/>
    <lineage>
        <taxon>Bacteria</taxon>
        <taxon>Bacillati</taxon>
        <taxon>Actinomycetota</taxon>
        <taxon>Thermoleophilia</taxon>
        <taxon>Thermoleophilales</taxon>
        <taxon>Thermoleophilaceae</taxon>
        <taxon>Thermoleophilum</taxon>
    </lineage>
</organism>
<keyword evidence="1" id="KW-1133">Transmembrane helix</keyword>
<dbReference type="EMBL" id="FNWJ01000001">
    <property type="protein sequence ID" value="SEH10322.1"/>
    <property type="molecule type" value="Genomic_DNA"/>
</dbReference>
<reference evidence="3" key="1">
    <citation type="submission" date="2016-10" db="EMBL/GenBank/DDBJ databases">
        <authorList>
            <person name="Varghese N."/>
            <person name="Submissions S."/>
        </authorList>
    </citation>
    <scope>NUCLEOTIDE SEQUENCE [LARGE SCALE GENOMIC DNA]</scope>
    <source>
        <strain evidence="3">ATCC 35263</strain>
    </source>
</reference>
<dbReference type="Proteomes" id="UP000222056">
    <property type="component" value="Unassembled WGS sequence"/>
</dbReference>
<protein>
    <submittedName>
        <fullName evidence="2">Uncharacterized protein</fullName>
    </submittedName>
</protein>
<evidence type="ECO:0000313" key="3">
    <source>
        <dbReference type="Proteomes" id="UP000222056"/>
    </source>
</evidence>
<keyword evidence="1" id="KW-0472">Membrane</keyword>
<keyword evidence="1" id="KW-0812">Transmembrane</keyword>